<dbReference type="InterPro" id="IPR015425">
    <property type="entry name" value="FH2_Formin"/>
</dbReference>
<dbReference type="SMART" id="SM00498">
    <property type="entry name" value="FH2"/>
    <property type="match status" value="1"/>
</dbReference>
<evidence type="ECO:0000256" key="2">
    <source>
        <dbReference type="RuleBase" id="RU361260"/>
    </source>
</evidence>
<feature type="domain" description="FH2" evidence="4">
    <location>
        <begin position="313"/>
        <end position="762"/>
    </location>
</feature>
<dbReference type="PANTHER" id="PTHR45733:SF8">
    <property type="entry name" value="FORMIN-J"/>
    <property type="match status" value="1"/>
</dbReference>
<feature type="compositionally biased region" description="Low complexity" evidence="3">
    <location>
        <begin position="275"/>
        <end position="285"/>
    </location>
</feature>
<feature type="region of interest" description="Disordered" evidence="3">
    <location>
        <begin position="110"/>
        <end position="327"/>
    </location>
</feature>
<feature type="compositionally biased region" description="Low complexity" evidence="3">
    <location>
        <begin position="763"/>
        <end position="772"/>
    </location>
</feature>
<organism evidence="5 6">
    <name type="scientific">Chlorella vulgaris</name>
    <name type="common">Green alga</name>
    <dbReference type="NCBI Taxonomy" id="3077"/>
    <lineage>
        <taxon>Eukaryota</taxon>
        <taxon>Viridiplantae</taxon>
        <taxon>Chlorophyta</taxon>
        <taxon>core chlorophytes</taxon>
        <taxon>Trebouxiophyceae</taxon>
        <taxon>Chlorellales</taxon>
        <taxon>Chlorellaceae</taxon>
        <taxon>Chlorella clade</taxon>
        <taxon>Chlorella</taxon>
    </lineage>
</organism>
<dbReference type="PROSITE" id="PS51444">
    <property type="entry name" value="FH2"/>
    <property type="match status" value="1"/>
</dbReference>
<dbReference type="EMBL" id="SIDB01000007">
    <property type="protein sequence ID" value="KAI3430465.1"/>
    <property type="molecule type" value="Genomic_DNA"/>
</dbReference>
<feature type="compositionally biased region" description="Gly residues" evidence="3">
    <location>
        <begin position="404"/>
        <end position="416"/>
    </location>
</feature>
<dbReference type="OrthoDB" id="513486at2759"/>
<dbReference type="InterPro" id="IPR042201">
    <property type="entry name" value="FH2_Formin_sf"/>
</dbReference>
<feature type="region of interest" description="Disordered" evidence="3">
    <location>
        <begin position="64"/>
        <end position="95"/>
    </location>
</feature>
<proteinExistence type="inferred from homology"/>
<dbReference type="Gene3D" id="1.20.58.2220">
    <property type="entry name" value="Formin, FH2 domain"/>
    <property type="match status" value="1"/>
</dbReference>
<protein>
    <recommendedName>
        <fullName evidence="2">Formin-like protein</fullName>
    </recommendedName>
</protein>
<feature type="compositionally biased region" description="Low complexity" evidence="3">
    <location>
        <begin position="309"/>
        <end position="318"/>
    </location>
</feature>
<gene>
    <name evidence="5" type="ORF">D9Q98_005060</name>
</gene>
<reference evidence="5" key="2">
    <citation type="submission" date="2020-11" db="EMBL/GenBank/DDBJ databases">
        <authorList>
            <person name="Cecchin M."/>
            <person name="Marcolungo L."/>
            <person name="Rossato M."/>
            <person name="Girolomoni L."/>
            <person name="Cosentino E."/>
            <person name="Cuine S."/>
            <person name="Li-Beisson Y."/>
            <person name="Delledonne M."/>
            <person name="Ballottari M."/>
        </authorList>
    </citation>
    <scope>NUCLEOTIDE SEQUENCE</scope>
    <source>
        <strain evidence="5">211/11P</strain>
        <tissue evidence="5">Whole cell</tissue>
    </source>
</reference>
<feature type="region of interest" description="Disordered" evidence="3">
    <location>
        <begin position="371"/>
        <end position="420"/>
    </location>
</feature>
<feature type="compositionally biased region" description="Pro residues" evidence="3">
    <location>
        <begin position="297"/>
        <end position="308"/>
    </location>
</feature>
<keyword evidence="6" id="KW-1185">Reference proteome</keyword>
<dbReference type="InterPro" id="IPR051144">
    <property type="entry name" value="Formin_homology_domain"/>
</dbReference>
<dbReference type="PANTHER" id="PTHR45733">
    <property type="entry name" value="FORMIN-J"/>
    <property type="match status" value="1"/>
</dbReference>
<comment type="similarity">
    <text evidence="1">Belongs to the formin-like family. Class-II subfamily.</text>
</comment>
<reference evidence="5" key="1">
    <citation type="journal article" date="2019" name="Plant J.">
        <title>Chlorella vulgaris genome assembly and annotation reveals the molecular basis for metabolic acclimation to high light conditions.</title>
        <authorList>
            <person name="Cecchin M."/>
            <person name="Marcolungo L."/>
            <person name="Rossato M."/>
            <person name="Girolomoni L."/>
            <person name="Cosentino E."/>
            <person name="Cuine S."/>
            <person name="Li-Beisson Y."/>
            <person name="Delledonne M."/>
            <person name="Ballottari M."/>
        </authorList>
    </citation>
    <scope>NUCLEOTIDE SEQUENCE</scope>
    <source>
        <strain evidence="5">211/11P</strain>
    </source>
</reference>
<evidence type="ECO:0000256" key="1">
    <source>
        <dbReference type="ARBA" id="ARBA00006468"/>
    </source>
</evidence>
<feature type="compositionally biased region" description="Polar residues" evidence="3">
    <location>
        <begin position="380"/>
        <end position="395"/>
    </location>
</feature>
<dbReference type="AlphaFoldDB" id="A0A9D4YWL9"/>
<evidence type="ECO:0000259" key="4">
    <source>
        <dbReference type="PROSITE" id="PS51444"/>
    </source>
</evidence>
<evidence type="ECO:0000313" key="6">
    <source>
        <dbReference type="Proteomes" id="UP001055712"/>
    </source>
</evidence>
<accession>A0A9D4YWL9</accession>
<feature type="compositionally biased region" description="Pro residues" evidence="3">
    <location>
        <begin position="242"/>
        <end position="252"/>
    </location>
</feature>
<name>A0A9D4YWL9_CHLVU</name>
<feature type="compositionally biased region" description="Low complexity" evidence="3">
    <location>
        <begin position="787"/>
        <end position="802"/>
    </location>
</feature>
<sequence>MAPGEPTSAISSLVDLLETVRNAGGCASTTAAALPEELCAFSQGKQIKQQLYAKRKERLNRLLELAAAPPPPHSNVRRRLGDDSNYEGASPHGLSKVHWSPVSVLDRPAAPCSGTCSTPVSSRSDDSDSAAGLPLTPVPCALDTRQHMGPTAAARGGPKPAPPPPPLPPPPNVLRLGVQVMPPTPLNIRSPLVSPRGRVPLSAAPHKPAVQQAAGATPGTAAPPPPPPLPPRRLSGGKLAAPAPPPPPPPLPAAARKVAGGAPPPPPPPPPPPGRLNLPRLAVPEPGGGTAAGTGRTPPPPPRQPGPLPAHLAAPAPGEGVQRRPIHFDGVRPLAAQGSLWEAPPPEQAAASPAEAVRVEALDRLFAKSTLAPAEAERSTAGSPSGSPQRLNTPTAEAGRSRCGSGGPFGSSGDGSSGDLERTWRWTASKLPIIRIFTGGRKAVNIEILLRQLGRPADVAQAIAELDTSRLQVAILRELQANMPDSTELAALHAFLDAGGNPSQLGKAEQLFVGLRGVARLEEKLQVLAFKGGLQEAAGEVTEPLSRILAALDELRGSDQLRLLLHTALRLGNALNAGRKAPQRGIRLAHLRKLADTKSLDGRTTLMHYLAALMLESAPGALLLGKAGSQCGAVPEARHWSFAELEAQLDRISTGIDMVRREQAAAHGGEQRQLAALAGQAGALMQRAAQLLATARQKAGNTLRYLGDEVAAEPAFSATEPRRMLSDVGDFLALLHKAHADGGRMEVCIETLRQQREAEQRAAAEAAAAEAAAKQEAEEAAEKQETAEAAEAAEQQPEGKAALEQQQHEGSG</sequence>
<evidence type="ECO:0000256" key="3">
    <source>
        <dbReference type="SAM" id="MobiDB-lite"/>
    </source>
</evidence>
<feature type="compositionally biased region" description="Low complexity" evidence="3">
    <location>
        <begin position="149"/>
        <end position="158"/>
    </location>
</feature>
<dbReference type="Proteomes" id="UP001055712">
    <property type="component" value="Unassembled WGS sequence"/>
</dbReference>
<feature type="compositionally biased region" description="Pro residues" evidence="3">
    <location>
        <begin position="262"/>
        <end position="274"/>
    </location>
</feature>
<comment type="caution">
    <text evidence="5">The sequence shown here is derived from an EMBL/GenBank/DDBJ whole genome shotgun (WGS) entry which is preliminary data.</text>
</comment>
<feature type="compositionally biased region" description="Pro residues" evidence="3">
    <location>
        <begin position="221"/>
        <end position="231"/>
    </location>
</feature>
<evidence type="ECO:0000313" key="5">
    <source>
        <dbReference type="EMBL" id="KAI3430465.1"/>
    </source>
</evidence>
<feature type="compositionally biased region" description="Basic and acidic residues" evidence="3">
    <location>
        <begin position="773"/>
        <end position="786"/>
    </location>
</feature>
<feature type="compositionally biased region" description="Low complexity" evidence="3">
    <location>
        <begin position="208"/>
        <end position="220"/>
    </location>
</feature>
<feature type="compositionally biased region" description="Pro residues" evidence="3">
    <location>
        <begin position="159"/>
        <end position="172"/>
    </location>
</feature>
<dbReference type="SUPFAM" id="SSF101447">
    <property type="entry name" value="Formin homology 2 domain (FH2 domain)"/>
    <property type="match status" value="1"/>
</dbReference>
<dbReference type="Pfam" id="PF02181">
    <property type="entry name" value="FH2"/>
    <property type="match status" value="1"/>
</dbReference>
<feature type="region of interest" description="Disordered" evidence="3">
    <location>
        <begin position="761"/>
        <end position="812"/>
    </location>
</feature>